<name>A0A8S5PYC2_9CAUD</name>
<sequence>MVITPKFGFWAVKIVIEAENDKGKVKKLRETHLYDAVNPTDAEAQATKEMEGTIYEWSIKGITKVDYTCIGIPEEKK</sequence>
<evidence type="ECO:0000313" key="1">
    <source>
        <dbReference type="EMBL" id="DAE11499.1"/>
    </source>
</evidence>
<dbReference type="InterPro" id="IPR027848">
    <property type="entry name" value="DUF4494"/>
</dbReference>
<organism evidence="1">
    <name type="scientific">Myoviridae sp. ctgsk7</name>
    <dbReference type="NCBI Taxonomy" id="2825151"/>
    <lineage>
        <taxon>Viruses</taxon>
        <taxon>Duplodnaviria</taxon>
        <taxon>Heunggongvirae</taxon>
        <taxon>Uroviricota</taxon>
        <taxon>Caudoviricetes</taxon>
    </lineage>
</organism>
<reference evidence="1" key="1">
    <citation type="journal article" date="2021" name="Proc. Natl. Acad. Sci. U.S.A.">
        <title>A Catalog of Tens of Thousands of Viruses from Human Metagenomes Reveals Hidden Associations with Chronic Diseases.</title>
        <authorList>
            <person name="Tisza M.J."/>
            <person name="Buck C.B."/>
        </authorList>
    </citation>
    <scope>NUCLEOTIDE SEQUENCE</scope>
    <source>
        <strain evidence="1">Ctgsk7</strain>
    </source>
</reference>
<dbReference type="EMBL" id="BK015533">
    <property type="protein sequence ID" value="DAE11499.1"/>
    <property type="molecule type" value="Genomic_DNA"/>
</dbReference>
<proteinExistence type="predicted"/>
<dbReference type="Pfam" id="PF14902">
    <property type="entry name" value="DUF4494"/>
    <property type="match status" value="1"/>
</dbReference>
<protein>
    <submittedName>
        <fullName evidence="1">Uncharacterized protein</fullName>
    </submittedName>
</protein>
<accession>A0A8S5PYC2</accession>